<dbReference type="EMBL" id="CAAALY010007284">
    <property type="protein sequence ID" value="VEL09806.1"/>
    <property type="molecule type" value="Genomic_DNA"/>
</dbReference>
<organism evidence="2 3">
    <name type="scientific">Protopolystoma xenopodis</name>
    <dbReference type="NCBI Taxonomy" id="117903"/>
    <lineage>
        <taxon>Eukaryota</taxon>
        <taxon>Metazoa</taxon>
        <taxon>Spiralia</taxon>
        <taxon>Lophotrochozoa</taxon>
        <taxon>Platyhelminthes</taxon>
        <taxon>Monogenea</taxon>
        <taxon>Polyopisthocotylea</taxon>
        <taxon>Polystomatidea</taxon>
        <taxon>Polystomatidae</taxon>
        <taxon>Protopolystoma</taxon>
    </lineage>
</organism>
<gene>
    <name evidence="2" type="ORF">PXEA_LOCUS3246</name>
</gene>
<dbReference type="AlphaFoldDB" id="A0A448WEL6"/>
<name>A0A448WEL6_9PLAT</name>
<accession>A0A448WEL6</accession>
<keyword evidence="3" id="KW-1185">Reference proteome</keyword>
<evidence type="ECO:0000256" key="1">
    <source>
        <dbReference type="SAM" id="Phobius"/>
    </source>
</evidence>
<evidence type="ECO:0000313" key="3">
    <source>
        <dbReference type="Proteomes" id="UP000784294"/>
    </source>
</evidence>
<reference evidence="2" key="1">
    <citation type="submission" date="2018-11" db="EMBL/GenBank/DDBJ databases">
        <authorList>
            <consortium name="Pathogen Informatics"/>
        </authorList>
    </citation>
    <scope>NUCLEOTIDE SEQUENCE</scope>
</reference>
<keyword evidence="1" id="KW-0812">Transmembrane</keyword>
<proteinExistence type="predicted"/>
<feature type="transmembrane region" description="Helical" evidence="1">
    <location>
        <begin position="306"/>
        <end position="327"/>
    </location>
</feature>
<feature type="transmembrane region" description="Helical" evidence="1">
    <location>
        <begin position="50"/>
        <end position="71"/>
    </location>
</feature>
<dbReference type="Proteomes" id="UP000784294">
    <property type="component" value="Unassembled WGS sequence"/>
</dbReference>
<protein>
    <recommendedName>
        <fullName evidence="4">G-protein coupled receptors family 2 profile 2 domain-containing protein</fullName>
    </recommendedName>
</protein>
<evidence type="ECO:0000313" key="2">
    <source>
        <dbReference type="EMBL" id="VEL09806.1"/>
    </source>
</evidence>
<keyword evidence="1" id="KW-0472">Membrane</keyword>
<keyword evidence="1" id="KW-1133">Transmembrane helix</keyword>
<feature type="transmembrane region" description="Helical" evidence="1">
    <location>
        <begin position="227"/>
        <end position="246"/>
    </location>
</feature>
<evidence type="ECO:0008006" key="4">
    <source>
        <dbReference type="Google" id="ProtNLM"/>
    </source>
</evidence>
<comment type="caution">
    <text evidence="2">The sequence shown here is derived from an EMBL/GenBank/DDBJ whole genome shotgun (WGS) entry which is preliminary data.</text>
</comment>
<sequence length="695" mass="74314">MYLASGDGLNSSVVVALPTGSPMKPGCGGAVSEAKYAEDAFPTGEASTYAVGKVCFFLCTAVGLGQVLLLARIYPLRVLYGAPLITSLILLSTSQSIVLVVCLSNPLPVASPSQSPSPSPLMLPLTLTSKSTLTSPLPLTSKSTLPLTSKSTLTSPLPLMLSLPLSSSRVNEPLSGGQVNWLAGLRLVMLLAYLASLTWALFACLQIWLVVFRGAHTRATSEACHRPSYLFGCLVGVLLPVTLLLLTEQRWLFNRQAANISQTVRADGGRVLGPSEEVGLTGILANHSSVHECRLDTPEAIDAWRFFLPSALLLGLQAGFLLATLWLRTGHILSRRLIAARLRAHLPHWRKWHCCLATVRLVLLPRRRVMPAGANKVHFPASFELATSASDNLEATSRRPTDLSTNSPFVTRYTLGPNNQFRYTYSSSSAVSASSSSSSSPSSSSVAAVAVAVDAASPSPACSTSPSRLSDSSCGIREDRKLMGSNPETMVRISLCGKLVLTNTITLGTAYAASLLRLPPLWHVFALTSGLQSILLGVSLVLSHSALDVLYDWWHAHGSRIRSSLWNPFQTTNTDSMLGLSEEEANDVAIEEAAAVGVDGVCGERLSGNAELWQERRAKRRVEEGQLKDREIGETVDGKSEQVEGVRPLGRDDVGRQESSLAKGVFLRSLVSQTNANGESATHLASVGVKRGLTD</sequence>
<feature type="transmembrane region" description="Helical" evidence="1">
    <location>
        <begin position="190"/>
        <end position="215"/>
    </location>
</feature>